<dbReference type="SUPFAM" id="SSF56935">
    <property type="entry name" value="Porins"/>
    <property type="match status" value="1"/>
</dbReference>
<comment type="function">
    <text evidence="10">Forms passive diffusion pores that allow small molecular weight hydrophilic materials across the outer membrane.</text>
</comment>
<organism evidence="11 12">
    <name type="scientific">Ectorhizobium quercum</name>
    <dbReference type="NCBI Taxonomy" id="2965071"/>
    <lineage>
        <taxon>Bacteria</taxon>
        <taxon>Pseudomonadati</taxon>
        <taxon>Pseudomonadota</taxon>
        <taxon>Alphaproteobacteria</taxon>
        <taxon>Hyphomicrobiales</taxon>
        <taxon>Rhizobiaceae</taxon>
        <taxon>Ectorhizobium</taxon>
    </lineage>
</organism>
<dbReference type="GO" id="GO:0015288">
    <property type="term" value="F:porin activity"/>
    <property type="evidence" value="ECO:0007669"/>
    <property type="project" value="UniProtKB-KW"/>
</dbReference>
<dbReference type="RefSeq" id="WP_306412593.1">
    <property type="nucleotide sequence ID" value="NZ_JANFPI010000006.1"/>
</dbReference>
<dbReference type="Proteomes" id="UP001208771">
    <property type="component" value="Unassembled WGS sequence"/>
</dbReference>
<dbReference type="GO" id="GO:0046930">
    <property type="term" value="C:pore complex"/>
    <property type="evidence" value="ECO:0007669"/>
    <property type="project" value="UniProtKB-KW"/>
</dbReference>
<evidence type="ECO:0000256" key="4">
    <source>
        <dbReference type="ARBA" id="ARBA00022692"/>
    </source>
</evidence>
<keyword evidence="2 10" id="KW-0813">Transport</keyword>
<comment type="domain">
    <text evidence="10">Consists of 16-stranded beta-barrel sheets, with large surface-exposed loops, that form a transmembrane pore at the center of each barrel. The pore is partially ocluded by a peptide loop that folds into the pore lumen.</text>
</comment>
<evidence type="ECO:0000256" key="10">
    <source>
        <dbReference type="RuleBase" id="RU364005"/>
    </source>
</evidence>
<accession>A0AAE3SXJ2</accession>
<reference evidence="11" key="1">
    <citation type="submission" date="2022-07" db="EMBL/GenBank/DDBJ databases">
        <title>Ectorhizobium quercum gen.nov., sp. nov.</title>
        <authorList>
            <person name="Ma T."/>
            <person name="Li Y."/>
        </authorList>
    </citation>
    <scope>NUCLEOTIDE SEQUENCE</scope>
    <source>
        <strain evidence="11">BDR2-2</strain>
    </source>
</reference>
<evidence type="ECO:0000256" key="5">
    <source>
        <dbReference type="ARBA" id="ARBA00022729"/>
    </source>
</evidence>
<keyword evidence="3 10" id="KW-1134">Transmembrane beta strand</keyword>
<dbReference type="Pfam" id="PF02530">
    <property type="entry name" value="Porin_2"/>
    <property type="match status" value="1"/>
</dbReference>
<evidence type="ECO:0000313" key="11">
    <source>
        <dbReference type="EMBL" id="MCX8999099.1"/>
    </source>
</evidence>
<evidence type="ECO:0000313" key="12">
    <source>
        <dbReference type="Proteomes" id="UP001208771"/>
    </source>
</evidence>
<dbReference type="InterPro" id="IPR003684">
    <property type="entry name" value="Porin_alphabac"/>
</dbReference>
<keyword evidence="8 10" id="KW-0472">Membrane</keyword>
<protein>
    <recommendedName>
        <fullName evidence="10">Porin</fullName>
    </recommendedName>
</protein>
<dbReference type="GO" id="GO:0009279">
    <property type="term" value="C:cell outer membrane"/>
    <property type="evidence" value="ECO:0007669"/>
    <property type="project" value="UniProtKB-SubCell"/>
</dbReference>
<keyword evidence="12" id="KW-1185">Reference proteome</keyword>
<keyword evidence="9 10" id="KW-0998">Cell outer membrane</keyword>
<evidence type="ECO:0000256" key="2">
    <source>
        <dbReference type="ARBA" id="ARBA00022448"/>
    </source>
</evidence>
<sequence>MNIKSLLIGSAAALAAVSGAQAADAIIAAEPEPVEYVRVCDAFGTGYFYIPGTETCLKLSGYVRVQLNVGTADGERAVNTSTRSDYDVFARGRLNIEAKNDTEYGTLTSYVRFFGRASEGVGDGTNGTELELAYIDLAGFRVGKFYSVWDDILLGETDTLASNSLFASARYEYAGEAFTAGLSLDEITYSSANFGGYANVLPGSNDANLGIAPYLSASFGGVKLNVNGGYDTDREEGAVQAKLTADLGPGTFQLAGVYASGANAYYYRSEWTVAAAYAFKATEKLTITPAFQYFSDVAFVDGVDAYRVGLTAAYKVTDGLNLLATVNYYDQDRTDDETWGFLRLQRDF</sequence>
<evidence type="ECO:0000256" key="6">
    <source>
        <dbReference type="ARBA" id="ARBA00023065"/>
    </source>
</evidence>
<feature type="chain" id="PRO_5041766839" description="Porin" evidence="10">
    <location>
        <begin position="23"/>
        <end position="348"/>
    </location>
</feature>
<evidence type="ECO:0000256" key="7">
    <source>
        <dbReference type="ARBA" id="ARBA00023114"/>
    </source>
</evidence>
<keyword evidence="5 10" id="KW-0732">Signal</keyword>
<proteinExistence type="inferred from homology"/>
<comment type="similarity">
    <text evidence="1 10">Belongs to the alphaproteobacteria porin family.</text>
</comment>
<keyword evidence="4 10" id="KW-0812">Transmembrane</keyword>
<gene>
    <name evidence="11" type="ORF">NOF55_18485</name>
</gene>
<keyword evidence="7 10" id="KW-0626">Porin</keyword>
<dbReference type="Gene3D" id="2.40.160.40">
    <property type="entry name" value="monomeric porin ompg"/>
    <property type="match status" value="1"/>
</dbReference>
<evidence type="ECO:0000256" key="1">
    <source>
        <dbReference type="ARBA" id="ARBA00009521"/>
    </source>
</evidence>
<feature type="signal peptide" evidence="10">
    <location>
        <begin position="1"/>
        <end position="22"/>
    </location>
</feature>
<evidence type="ECO:0000256" key="8">
    <source>
        <dbReference type="ARBA" id="ARBA00023136"/>
    </source>
</evidence>
<dbReference type="AlphaFoldDB" id="A0AAE3SXJ2"/>
<dbReference type="EMBL" id="JANFPI010000006">
    <property type="protein sequence ID" value="MCX8999099.1"/>
    <property type="molecule type" value="Genomic_DNA"/>
</dbReference>
<comment type="subcellular location">
    <subcellularLocation>
        <location evidence="10">Cell outer membrane</location>
        <topology evidence="10">Multi-pass membrane protein</topology>
    </subcellularLocation>
</comment>
<comment type="caution">
    <text evidence="11">The sequence shown here is derived from an EMBL/GenBank/DDBJ whole genome shotgun (WGS) entry which is preliminary data.</text>
</comment>
<evidence type="ECO:0000256" key="3">
    <source>
        <dbReference type="ARBA" id="ARBA00022452"/>
    </source>
</evidence>
<name>A0AAE3SXJ2_9HYPH</name>
<keyword evidence="6 10" id="KW-0406">Ion transport</keyword>
<dbReference type="InterPro" id="IPR053713">
    <property type="entry name" value="Bact_OM_Channel_sf"/>
</dbReference>
<dbReference type="GO" id="GO:0006811">
    <property type="term" value="P:monoatomic ion transport"/>
    <property type="evidence" value="ECO:0007669"/>
    <property type="project" value="UniProtKB-KW"/>
</dbReference>
<evidence type="ECO:0000256" key="9">
    <source>
        <dbReference type="ARBA" id="ARBA00023237"/>
    </source>
</evidence>